<dbReference type="NCBIfam" id="NF006161">
    <property type="entry name" value="PRK08305.1"/>
    <property type="match status" value="1"/>
</dbReference>
<accession>A0A329UXG3</accession>
<proteinExistence type="predicted"/>
<name>A0A329UXG3_9FIRM</name>
<dbReference type="AlphaFoldDB" id="A0A329UXG3"/>
<evidence type="ECO:0000259" key="1">
    <source>
        <dbReference type="Pfam" id="PF02441"/>
    </source>
</evidence>
<dbReference type="SUPFAM" id="SSF52507">
    <property type="entry name" value="Homo-oligomeric flavin-containing Cys decarboxylases, HFCD"/>
    <property type="match status" value="1"/>
</dbReference>
<protein>
    <submittedName>
        <fullName evidence="2">Dipicolinate synthase subunit B</fullName>
    </submittedName>
</protein>
<sequence length="201" mass="21150">MTTEKKGCLAFAVCGSFCTLEDALGAAQALTAQGWTLLPVMSFAAQQDTRFGTGESWRQRLQAVTGQPVLDTLQAVEPLGPRRLAQALVVAPCTGATLARLAAGLSDTPVTLAAKSLLRVGSPVVLAVSTNDGLGASGENMARLCQRKHYYFVPYGQDDPFAKPQSLKADLALLPAAVDAALRGEQLQPVLLGQRNAKSQE</sequence>
<dbReference type="Pfam" id="PF02441">
    <property type="entry name" value="Flavoprotein"/>
    <property type="match status" value="1"/>
</dbReference>
<dbReference type="EMBL" id="PRLF01000003">
    <property type="protein sequence ID" value="RAW66424.1"/>
    <property type="molecule type" value="Genomic_DNA"/>
</dbReference>
<dbReference type="GO" id="GO:0003824">
    <property type="term" value="F:catalytic activity"/>
    <property type="evidence" value="ECO:0007669"/>
    <property type="project" value="InterPro"/>
</dbReference>
<feature type="domain" description="Flavoprotein" evidence="1">
    <location>
        <begin position="10"/>
        <end position="167"/>
    </location>
</feature>
<organism evidence="2 3">
    <name type="scientific">Faecalibacterium prausnitzii</name>
    <dbReference type="NCBI Taxonomy" id="853"/>
    <lineage>
        <taxon>Bacteria</taxon>
        <taxon>Bacillati</taxon>
        <taxon>Bacillota</taxon>
        <taxon>Clostridia</taxon>
        <taxon>Eubacteriales</taxon>
        <taxon>Oscillospiraceae</taxon>
        <taxon>Faecalibacterium</taxon>
    </lineage>
</organism>
<dbReference type="RefSeq" id="WP_112121026.1">
    <property type="nucleotide sequence ID" value="NZ_PRLF01000003.1"/>
</dbReference>
<dbReference type="Gene3D" id="3.40.50.1950">
    <property type="entry name" value="Flavin prenyltransferase-like"/>
    <property type="match status" value="1"/>
</dbReference>
<reference evidence="2 3" key="1">
    <citation type="submission" date="2018-02" db="EMBL/GenBank/DDBJ databases">
        <title>Complete genome sequencing of Faecalibacterium prausnitzii strains isolated from the human gut.</title>
        <authorList>
            <person name="Fitzgerald B.C."/>
            <person name="Shkoporov A.N."/>
            <person name="Ross P.R."/>
            <person name="Hill C."/>
        </authorList>
    </citation>
    <scope>NUCLEOTIDE SEQUENCE [LARGE SCALE GENOMIC DNA]</scope>
    <source>
        <strain evidence="2 3">APC924/119</strain>
    </source>
</reference>
<dbReference type="InterPro" id="IPR003382">
    <property type="entry name" value="Flavoprotein"/>
</dbReference>
<dbReference type="Proteomes" id="UP000250550">
    <property type="component" value="Unassembled WGS sequence"/>
</dbReference>
<evidence type="ECO:0000313" key="3">
    <source>
        <dbReference type="Proteomes" id="UP000250550"/>
    </source>
</evidence>
<dbReference type="InterPro" id="IPR036551">
    <property type="entry name" value="Flavin_trans-like"/>
</dbReference>
<comment type="caution">
    <text evidence="2">The sequence shown here is derived from an EMBL/GenBank/DDBJ whole genome shotgun (WGS) entry which is preliminary data.</text>
</comment>
<gene>
    <name evidence="2" type="ORF">C4N21_03720</name>
</gene>
<evidence type="ECO:0000313" key="2">
    <source>
        <dbReference type="EMBL" id="RAW66424.1"/>
    </source>
</evidence>